<reference evidence="5" key="1">
    <citation type="submission" date="2015-02" db="EMBL/GenBank/DDBJ databases">
        <title>Genome sequencing for Strongylocentrotus purpuratus.</title>
        <authorList>
            <person name="Murali S."/>
            <person name="Liu Y."/>
            <person name="Vee V."/>
            <person name="English A."/>
            <person name="Wang M."/>
            <person name="Skinner E."/>
            <person name="Han Y."/>
            <person name="Muzny D.M."/>
            <person name="Worley K.C."/>
            <person name="Gibbs R.A."/>
        </authorList>
    </citation>
    <scope>NUCLEOTIDE SEQUENCE</scope>
</reference>
<dbReference type="PANTHER" id="PTHR44873">
    <property type="entry name" value="DNAJ HOMOLOG SUBFAMILY C MEMBER 30, MITOCHONDRIAL"/>
    <property type="match status" value="1"/>
</dbReference>
<dbReference type="Pfam" id="PF00226">
    <property type="entry name" value="DnaJ"/>
    <property type="match status" value="1"/>
</dbReference>
<dbReference type="PANTHER" id="PTHR44873:SF1">
    <property type="entry name" value="DNAJ HOMOLOG SUBFAMILY C MEMBER 30, MITOCHONDRIAL"/>
    <property type="match status" value="1"/>
</dbReference>
<dbReference type="InterPro" id="IPR036869">
    <property type="entry name" value="J_dom_sf"/>
</dbReference>
<dbReference type="InterPro" id="IPR053025">
    <property type="entry name" value="Mito_ATP_Synthase-Asso"/>
</dbReference>
<dbReference type="EnsemblMetazoa" id="XM_011672630">
    <property type="protein sequence ID" value="XP_011670932"/>
    <property type="gene ID" value="LOC105441495"/>
</dbReference>
<keyword evidence="5" id="KW-1185">Reference proteome</keyword>
<dbReference type="SMART" id="SM00271">
    <property type="entry name" value="DnaJ"/>
    <property type="match status" value="1"/>
</dbReference>
<dbReference type="InParanoid" id="A0A7M7HI70"/>
<dbReference type="KEGG" id="spu:105441495"/>
<dbReference type="PRINTS" id="PR00625">
    <property type="entry name" value="JDOMAIN"/>
</dbReference>
<dbReference type="RefSeq" id="XP_011670932.2">
    <property type="nucleotide sequence ID" value="XM_011672630.2"/>
</dbReference>
<dbReference type="Gene3D" id="1.10.287.110">
    <property type="entry name" value="DnaJ domain"/>
    <property type="match status" value="1"/>
</dbReference>
<dbReference type="OMA" id="RQAKNMD"/>
<feature type="domain" description="J" evidence="3">
    <location>
        <begin position="205"/>
        <end position="270"/>
    </location>
</feature>
<proteinExistence type="predicted"/>
<dbReference type="PROSITE" id="PS00636">
    <property type="entry name" value="DNAJ_1"/>
    <property type="match status" value="1"/>
</dbReference>
<evidence type="ECO:0000313" key="4">
    <source>
        <dbReference type="EnsemblMetazoa" id="XP_011670932"/>
    </source>
</evidence>
<dbReference type="OrthoDB" id="376357at2759"/>
<reference evidence="4" key="2">
    <citation type="submission" date="2021-01" db="UniProtKB">
        <authorList>
            <consortium name="EnsemblMetazoa"/>
        </authorList>
    </citation>
    <scope>IDENTIFICATION</scope>
</reference>
<evidence type="ECO:0000259" key="3">
    <source>
        <dbReference type="PROSITE" id="PS50076"/>
    </source>
</evidence>
<dbReference type="SUPFAM" id="SSF46565">
    <property type="entry name" value="Chaperone J-domain"/>
    <property type="match status" value="1"/>
</dbReference>
<dbReference type="PROSITE" id="PS50076">
    <property type="entry name" value="DNAJ_2"/>
    <property type="match status" value="1"/>
</dbReference>
<dbReference type="CDD" id="cd06257">
    <property type="entry name" value="DnaJ"/>
    <property type="match status" value="1"/>
</dbReference>
<accession>A0A7M7HI70</accession>
<keyword evidence="2" id="KW-1133">Transmembrane helix</keyword>
<evidence type="ECO:0000256" key="2">
    <source>
        <dbReference type="SAM" id="Phobius"/>
    </source>
</evidence>
<name>A0A7M7HI70_STRPU</name>
<dbReference type="InterPro" id="IPR001623">
    <property type="entry name" value="DnaJ_domain"/>
</dbReference>
<keyword evidence="2" id="KW-0472">Membrane</keyword>
<dbReference type="AlphaFoldDB" id="A0A7M7HI70"/>
<feature type="transmembrane region" description="Helical" evidence="2">
    <location>
        <begin position="353"/>
        <end position="374"/>
    </location>
</feature>
<dbReference type="Proteomes" id="UP000007110">
    <property type="component" value="Unassembled WGS sequence"/>
</dbReference>
<organism evidence="4 5">
    <name type="scientific">Strongylocentrotus purpuratus</name>
    <name type="common">Purple sea urchin</name>
    <dbReference type="NCBI Taxonomy" id="7668"/>
    <lineage>
        <taxon>Eukaryota</taxon>
        <taxon>Metazoa</taxon>
        <taxon>Echinodermata</taxon>
        <taxon>Eleutherozoa</taxon>
        <taxon>Echinozoa</taxon>
        <taxon>Echinoidea</taxon>
        <taxon>Euechinoidea</taxon>
        <taxon>Echinacea</taxon>
        <taxon>Camarodonta</taxon>
        <taxon>Echinidea</taxon>
        <taxon>Strongylocentrotidae</taxon>
        <taxon>Strongylocentrotus</taxon>
    </lineage>
</organism>
<evidence type="ECO:0000256" key="1">
    <source>
        <dbReference type="SAM" id="MobiDB-lite"/>
    </source>
</evidence>
<keyword evidence="2" id="KW-0812">Transmembrane</keyword>
<feature type="region of interest" description="Disordered" evidence="1">
    <location>
        <begin position="278"/>
        <end position="298"/>
    </location>
</feature>
<protein>
    <recommendedName>
        <fullName evidence="3">J domain-containing protein</fullName>
    </recommendedName>
</protein>
<sequence length="393" mass="44558">MAAFFRKTHHHSCQVQQHINRCLMKRYGTDNRVKLKTFGLVSCLQMQHKTATASSGPDRPELQAASIAGNPLGVESACYLTSNSSSELSDFDNQVFKCKASVNKTNCGTSQRTTSTVEENEGFTLTFSRKRIAHQSQQQQSQSDDVSTMFAYKRKSATKSGFIDHADYLSSNNFLKQRASGGFWKDSPVRHYAMGPRSQHRKEKSYYEVLNTTPSATQAQVKEAYFKLSKIYHPDKNAGSKEAQRKFALINEAYSVLGNLTLRKRYDRGTLNQRDVHGEVKPEEKAAEEGVNRDPMYTSSGMAFSMEAKRQAKNMDDFFSKHYQDARDKEQRNRAERQQRIDEYMDLQRRARLSPLFLAACLIGALAMAVTSIARNDTVYVEKEQPGANKETK</sequence>
<dbReference type="InterPro" id="IPR018253">
    <property type="entry name" value="DnaJ_domain_CS"/>
</dbReference>
<evidence type="ECO:0000313" key="5">
    <source>
        <dbReference type="Proteomes" id="UP000007110"/>
    </source>
</evidence>
<feature type="compositionally biased region" description="Basic and acidic residues" evidence="1">
    <location>
        <begin position="278"/>
        <end position="292"/>
    </location>
</feature>
<dbReference type="GeneID" id="105441495"/>